<organism evidence="2 3">
    <name type="scientific">Roseibium alexandrii</name>
    <dbReference type="NCBI Taxonomy" id="388408"/>
    <lineage>
        <taxon>Bacteria</taxon>
        <taxon>Pseudomonadati</taxon>
        <taxon>Pseudomonadota</taxon>
        <taxon>Alphaproteobacteria</taxon>
        <taxon>Hyphomicrobiales</taxon>
        <taxon>Stappiaceae</taxon>
        <taxon>Roseibium</taxon>
    </lineage>
</organism>
<dbReference type="AlphaFoldDB" id="A0A0M7AR19"/>
<dbReference type="InterPro" id="IPR009045">
    <property type="entry name" value="Zn_M74/Hedgehog-like"/>
</dbReference>
<name>A0A0M7AR19_9HYPH</name>
<reference evidence="3" key="1">
    <citation type="submission" date="2015-07" db="EMBL/GenBank/DDBJ databases">
        <authorList>
            <person name="Rodrigo-Torres Lidia"/>
            <person name="Arahal R.David."/>
        </authorList>
    </citation>
    <scope>NUCLEOTIDE SEQUENCE [LARGE SCALE GENOMIC DNA]</scope>
    <source>
        <strain evidence="3">CECT 5112</strain>
    </source>
</reference>
<dbReference type="InterPro" id="IPR013230">
    <property type="entry name" value="Peptidase_M15A_C"/>
</dbReference>
<evidence type="ECO:0000313" key="3">
    <source>
        <dbReference type="Proteomes" id="UP000053235"/>
    </source>
</evidence>
<keyword evidence="3" id="KW-1185">Reference proteome</keyword>
<dbReference type="Gene3D" id="3.30.1380.10">
    <property type="match status" value="1"/>
</dbReference>
<proteinExistence type="predicted"/>
<dbReference type="PROSITE" id="PS51257">
    <property type="entry name" value="PROKAR_LIPOPROTEIN"/>
    <property type="match status" value="1"/>
</dbReference>
<evidence type="ECO:0000259" key="1">
    <source>
        <dbReference type="Pfam" id="PF08291"/>
    </source>
</evidence>
<gene>
    <name evidence="2" type="ORF">LAX5112_04801</name>
</gene>
<dbReference type="EMBL" id="CXWD01000031">
    <property type="protein sequence ID" value="CTQ77097.1"/>
    <property type="molecule type" value="Genomic_DNA"/>
</dbReference>
<feature type="domain" description="Peptidase M15A C-terminal" evidence="1">
    <location>
        <begin position="51"/>
        <end position="131"/>
    </location>
</feature>
<dbReference type="OrthoDB" id="8382078at2"/>
<dbReference type="SUPFAM" id="SSF55166">
    <property type="entry name" value="Hedgehog/DD-peptidase"/>
    <property type="match status" value="1"/>
</dbReference>
<evidence type="ECO:0000313" key="2">
    <source>
        <dbReference type="EMBL" id="CTQ77097.1"/>
    </source>
</evidence>
<accession>A0A0M7AR19</accession>
<dbReference type="Proteomes" id="UP000053235">
    <property type="component" value="Unassembled WGS sequence"/>
</dbReference>
<sequence length="138" mass="15390">MRQRFLAWIMFLGLSVVLVGCGSVAGVTGMGWATASHSAIDYNDSAWCVPRKLKKVLNKVAKRYGPVKVNSTKRWWFENWRKGGAKNSYHLNCQAVDFSVGGNPSSVLAFLKSQSAVGGYKYYSSGFYHIDTGPRRTW</sequence>
<protein>
    <submittedName>
        <fullName evidence="2">Peptidase M15</fullName>
    </submittedName>
</protein>
<dbReference type="STRING" id="388408.LAX5112_04801"/>
<dbReference type="Pfam" id="PF08291">
    <property type="entry name" value="Peptidase_M15_3"/>
    <property type="match status" value="1"/>
</dbReference>